<feature type="signal peptide" evidence="1">
    <location>
        <begin position="1"/>
        <end position="22"/>
    </location>
</feature>
<evidence type="ECO:0000256" key="1">
    <source>
        <dbReference type="SAM" id="SignalP"/>
    </source>
</evidence>
<gene>
    <name evidence="3" type="ORF">ACFOUW_07350</name>
</gene>
<protein>
    <submittedName>
        <fullName evidence="3">SGNH/GDSL hydrolase family protein</fullName>
    </submittedName>
</protein>
<dbReference type="GO" id="GO:0016787">
    <property type="term" value="F:hydrolase activity"/>
    <property type="evidence" value="ECO:0007669"/>
    <property type="project" value="UniProtKB-KW"/>
</dbReference>
<organism evidence="3 4">
    <name type="scientific">Tenggerimyces flavus</name>
    <dbReference type="NCBI Taxonomy" id="1708749"/>
    <lineage>
        <taxon>Bacteria</taxon>
        <taxon>Bacillati</taxon>
        <taxon>Actinomycetota</taxon>
        <taxon>Actinomycetes</taxon>
        <taxon>Propionibacteriales</taxon>
        <taxon>Nocardioidaceae</taxon>
        <taxon>Tenggerimyces</taxon>
    </lineage>
</organism>
<dbReference type="InterPro" id="IPR013830">
    <property type="entry name" value="SGNH_hydro"/>
</dbReference>
<dbReference type="PANTHER" id="PTHR43784">
    <property type="entry name" value="GDSL-LIKE LIPASE/ACYLHYDROLASE, PUTATIVE (AFU_ORTHOLOGUE AFUA_2G00820)-RELATED"/>
    <property type="match status" value="1"/>
</dbReference>
<feature type="chain" id="PRO_5046634376" evidence="1">
    <location>
        <begin position="23"/>
        <end position="392"/>
    </location>
</feature>
<keyword evidence="3" id="KW-0378">Hydrolase</keyword>
<dbReference type="InterPro" id="IPR036514">
    <property type="entry name" value="SGNH_hydro_sf"/>
</dbReference>
<reference evidence="4" key="1">
    <citation type="journal article" date="2019" name="Int. J. Syst. Evol. Microbiol.">
        <title>The Global Catalogue of Microorganisms (GCM) 10K type strain sequencing project: providing services to taxonomists for standard genome sequencing and annotation.</title>
        <authorList>
            <consortium name="The Broad Institute Genomics Platform"/>
            <consortium name="The Broad Institute Genome Sequencing Center for Infectious Disease"/>
            <person name="Wu L."/>
            <person name="Ma J."/>
        </authorList>
    </citation>
    <scope>NUCLEOTIDE SEQUENCE [LARGE SCALE GENOMIC DNA]</scope>
    <source>
        <strain evidence="4">CGMCC 4.7241</strain>
    </source>
</reference>
<dbReference type="Gene3D" id="3.40.50.1110">
    <property type="entry name" value="SGNH hydrolase"/>
    <property type="match status" value="1"/>
</dbReference>
<keyword evidence="4" id="KW-1185">Reference proteome</keyword>
<dbReference type="RefSeq" id="WP_205116872.1">
    <property type="nucleotide sequence ID" value="NZ_JAFBCM010000001.1"/>
</dbReference>
<dbReference type="PANTHER" id="PTHR43784:SF2">
    <property type="entry name" value="GDSL-LIKE LIPASE_ACYLHYDROLASE, PUTATIVE (AFU_ORTHOLOGUE AFUA_2G00820)-RELATED"/>
    <property type="match status" value="1"/>
</dbReference>
<proteinExistence type="predicted"/>
<dbReference type="SUPFAM" id="SSF52266">
    <property type="entry name" value="SGNH hydrolase"/>
    <property type="match status" value="1"/>
</dbReference>
<name>A0ABV7Y6I1_9ACTN</name>
<keyword evidence="1" id="KW-0732">Signal</keyword>
<comment type="caution">
    <text evidence="3">The sequence shown here is derived from an EMBL/GenBank/DDBJ whole genome shotgun (WGS) entry which is preliminary data.</text>
</comment>
<evidence type="ECO:0000313" key="4">
    <source>
        <dbReference type="Proteomes" id="UP001595699"/>
    </source>
</evidence>
<dbReference type="CDD" id="cd01830">
    <property type="entry name" value="XynE_like"/>
    <property type="match status" value="1"/>
</dbReference>
<sequence>MKKMLVVLLVLGCGLVGTPANASTSAWTASWGTAPTQQWDAQPQTTVRNVVHLSVGGNVVRVRLSNLFGKAPLVVDRATVAVSANGTADIVAGTLRTLRVHGKARLTIPAGKEVVSDPVPLRVGDEATLLVSTYVADAPGEGTIHPFAAQRSFVATGDHAGDATGGAFGATTDFWWYVTAVDVLGPRVRGAVVAFGDSITDGVGSSWDVNRRYPDVLARRLLAAGKRMGVANEGIGGNKVLKDPLPGQEWQGPGALTRFDRDALGRAGVHTVILLEGVNDLINAPATDPAALIAAYGELKSRAHAKGVKLICATVLPYKGFGAWTPQAETARQAVNAAVRAGACDDLVDFDAVMRDPADPEQVNPAYVQGDKLHPNDAGYVLMANAIDLADL</sequence>
<feature type="domain" description="SGNH hydrolase-type esterase" evidence="2">
    <location>
        <begin position="194"/>
        <end position="380"/>
    </location>
</feature>
<accession>A0ABV7Y6I1</accession>
<dbReference type="EMBL" id="JBHRZH010000006">
    <property type="protein sequence ID" value="MFC3760648.1"/>
    <property type="molecule type" value="Genomic_DNA"/>
</dbReference>
<dbReference type="InterPro" id="IPR053140">
    <property type="entry name" value="GDSL_Rv0518-like"/>
</dbReference>
<dbReference type="Proteomes" id="UP001595699">
    <property type="component" value="Unassembled WGS sequence"/>
</dbReference>
<evidence type="ECO:0000313" key="3">
    <source>
        <dbReference type="EMBL" id="MFC3760648.1"/>
    </source>
</evidence>
<dbReference type="Pfam" id="PF13472">
    <property type="entry name" value="Lipase_GDSL_2"/>
    <property type="match status" value="1"/>
</dbReference>
<evidence type="ECO:0000259" key="2">
    <source>
        <dbReference type="Pfam" id="PF13472"/>
    </source>
</evidence>